<name>A0A3N6M483_NATCH</name>
<proteinExistence type="inferred from homology"/>
<sequence length="440" mass="47454">MSRDVTLSRRHALALLGVGVGGGGYLWHTRSGPDGDLGPETRPAGTDAQLEDLIRGNTAFATSMLRRFADEEPNANHLFSPVSIATALAMARAGAREETATQMTETLAFPSEDDLHPAVGALQYDLNERAADAATPGIVDRLRGGREFDLTVANALWGQTGYPYREPFLETLEANYGTGLREVDFVDDTDGARAAVNDWVDDATDGRIDEFLPPESVTDATRLVVTNAVTLFADWAEAFDPDDTRDRTFTALSGSSEEVAMMNQTGDFPYAREPEYGAIELPYVGEEVSMVIVVPPEGEFESFEADLDADRIAEIFDALEEREAAIHVPRFEFDLEFELAEVLGDLGMSAPFDPEAANFEGVAPAEAGSDALYLFDVYHEAYVSVDEAGTEAVAATGLSGGLASGPPTLIADRPFLFFVRDRSTDAVLFLGRVVDAANAQ</sequence>
<dbReference type="InterPro" id="IPR036186">
    <property type="entry name" value="Serpin_sf"/>
</dbReference>
<keyword evidence="5" id="KW-1185">Reference proteome</keyword>
<dbReference type="Proteomes" id="UP000282323">
    <property type="component" value="Unassembled WGS sequence"/>
</dbReference>
<keyword evidence="2" id="KW-1133">Transmembrane helix</keyword>
<dbReference type="SMART" id="SM00093">
    <property type="entry name" value="SERPIN"/>
    <property type="match status" value="1"/>
</dbReference>
<dbReference type="CDD" id="cd19590">
    <property type="entry name" value="serpin_thermopin-like"/>
    <property type="match status" value="1"/>
</dbReference>
<evidence type="ECO:0000313" key="5">
    <source>
        <dbReference type="Proteomes" id="UP000282323"/>
    </source>
</evidence>
<comment type="similarity">
    <text evidence="1">Belongs to the serpin family.</text>
</comment>
<protein>
    <submittedName>
        <fullName evidence="4">Serpin family protein</fullName>
    </submittedName>
</protein>
<keyword evidence="2" id="KW-0472">Membrane</keyword>
<evidence type="ECO:0000259" key="3">
    <source>
        <dbReference type="SMART" id="SM00093"/>
    </source>
</evidence>
<reference evidence="4 5" key="1">
    <citation type="submission" date="2018-10" db="EMBL/GenBank/DDBJ databases">
        <title>Natrarchaeobius chitinivorans gen. nov., sp. nov., and Natrarchaeobius haloalkaliphilus sp. nov., alkaliphilic, chitin-utilizing haloarchaea from hypersaline alkaline lakes.</title>
        <authorList>
            <person name="Sorokin D.Y."/>
            <person name="Elcheninov A.G."/>
            <person name="Kostrikina N.A."/>
            <person name="Bale N.J."/>
            <person name="Sinninghe Damste J.S."/>
            <person name="Khijniak T.V."/>
            <person name="Kublanov I.V."/>
            <person name="Toshchakov S.V."/>
        </authorList>
    </citation>
    <scope>NUCLEOTIDE SEQUENCE [LARGE SCALE GENOMIC DNA]</scope>
    <source>
        <strain evidence="4 5">AArcht4T</strain>
    </source>
</reference>
<dbReference type="PANTHER" id="PTHR11461:SF211">
    <property type="entry name" value="GH10112P-RELATED"/>
    <property type="match status" value="1"/>
</dbReference>
<feature type="domain" description="Serpin" evidence="3">
    <location>
        <begin position="62"/>
        <end position="436"/>
    </location>
</feature>
<keyword evidence="2" id="KW-0812">Transmembrane</keyword>
<evidence type="ECO:0000256" key="1">
    <source>
        <dbReference type="RuleBase" id="RU000411"/>
    </source>
</evidence>
<dbReference type="Pfam" id="PF00079">
    <property type="entry name" value="Serpin"/>
    <property type="match status" value="1"/>
</dbReference>
<dbReference type="Gene3D" id="3.30.497.10">
    <property type="entry name" value="Antithrombin, subunit I, domain 2"/>
    <property type="match status" value="1"/>
</dbReference>
<dbReference type="SUPFAM" id="SSF56574">
    <property type="entry name" value="Serpins"/>
    <property type="match status" value="1"/>
</dbReference>
<dbReference type="GO" id="GO:0005615">
    <property type="term" value="C:extracellular space"/>
    <property type="evidence" value="ECO:0007669"/>
    <property type="project" value="InterPro"/>
</dbReference>
<dbReference type="InterPro" id="IPR042178">
    <property type="entry name" value="Serpin_sf_1"/>
</dbReference>
<organism evidence="4 5">
    <name type="scientific">Natrarchaeobius chitinivorans</name>
    <dbReference type="NCBI Taxonomy" id="1679083"/>
    <lineage>
        <taxon>Archaea</taxon>
        <taxon>Methanobacteriati</taxon>
        <taxon>Methanobacteriota</taxon>
        <taxon>Stenosarchaea group</taxon>
        <taxon>Halobacteria</taxon>
        <taxon>Halobacteriales</taxon>
        <taxon>Natrialbaceae</taxon>
        <taxon>Natrarchaeobius</taxon>
    </lineage>
</organism>
<feature type="transmembrane region" description="Helical" evidence="2">
    <location>
        <begin position="12"/>
        <end position="28"/>
    </location>
</feature>
<evidence type="ECO:0000256" key="2">
    <source>
        <dbReference type="SAM" id="Phobius"/>
    </source>
</evidence>
<dbReference type="InterPro" id="IPR023796">
    <property type="entry name" value="Serpin_dom"/>
</dbReference>
<evidence type="ECO:0000313" key="4">
    <source>
        <dbReference type="EMBL" id="RQG90760.1"/>
    </source>
</evidence>
<dbReference type="InterPro" id="IPR000215">
    <property type="entry name" value="Serpin_fam"/>
</dbReference>
<accession>A0A3N6M483</accession>
<dbReference type="PANTHER" id="PTHR11461">
    <property type="entry name" value="SERINE PROTEASE INHIBITOR, SERPIN"/>
    <property type="match status" value="1"/>
</dbReference>
<dbReference type="InterPro" id="IPR042185">
    <property type="entry name" value="Serpin_sf_2"/>
</dbReference>
<dbReference type="EMBL" id="REGA01000024">
    <property type="protein sequence ID" value="RQG90760.1"/>
    <property type="molecule type" value="Genomic_DNA"/>
</dbReference>
<dbReference type="PROSITE" id="PS00284">
    <property type="entry name" value="SERPIN"/>
    <property type="match status" value="1"/>
</dbReference>
<gene>
    <name evidence="4" type="ORF">EA473_20130</name>
</gene>
<dbReference type="GO" id="GO:0004867">
    <property type="term" value="F:serine-type endopeptidase inhibitor activity"/>
    <property type="evidence" value="ECO:0007669"/>
    <property type="project" value="InterPro"/>
</dbReference>
<comment type="caution">
    <text evidence="4">The sequence shown here is derived from an EMBL/GenBank/DDBJ whole genome shotgun (WGS) entry which is preliminary data.</text>
</comment>
<dbReference type="Gene3D" id="2.30.39.10">
    <property type="entry name" value="Alpha-1-antitrypsin, domain 1"/>
    <property type="match status" value="1"/>
</dbReference>
<dbReference type="AlphaFoldDB" id="A0A3N6M483"/>
<dbReference type="InterPro" id="IPR023795">
    <property type="entry name" value="Serpin_CS"/>
</dbReference>